<reference evidence="1" key="2">
    <citation type="submission" date="2022-06" db="UniProtKB">
        <authorList>
            <consortium name="EnsemblMetazoa"/>
        </authorList>
    </citation>
    <scope>IDENTIFICATION</scope>
    <source>
        <strain evidence="1">PS312</strain>
    </source>
</reference>
<accession>A0A8R1U2J1</accession>
<name>A0A2A6BS32_PRIPA</name>
<protein>
    <submittedName>
        <fullName evidence="1">G protein-coupled receptor</fullName>
    </submittedName>
</protein>
<accession>A0A2A6BS32</accession>
<proteinExistence type="predicted"/>
<dbReference type="PANTHER" id="PTHR45907">
    <property type="entry name" value="SERPENTINE RECEPTOR, CLASS J"/>
    <property type="match status" value="1"/>
</dbReference>
<gene>
    <name evidence="1" type="primary">WBGene00091199</name>
</gene>
<organism evidence="1 2">
    <name type="scientific">Pristionchus pacificus</name>
    <name type="common">Parasitic nematode worm</name>
    <dbReference type="NCBI Taxonomy" id="54126"/>
    <lineage>
        <taxon>Eukaryota</taxon>
        <taxon>Metazoa</taxon>
        <taxon>Ecdysozoa</taxon>
        <taxon>Nematoda</taxon>
        <taxon>Chromadorea</taxon>
        <taxon>Rhabditida</taxon>
        <taxon>Rhabditina</taxon>
        <taxon>Diplogasteromorpha</taxon>
        <taxon>Diplogasteroidea</taxon>
        <taxon>Neodiplogasteridae</taxon>
        <taxon>Pristionchus</taxon>
    </lineage>
</organism>
<reference evidence="2" key="1">
    <citation type="journal article" date="2008" name="Nat. Genet.">
        <title>The Pristionchus pacificus genome provides a unique perspective on nematode lifestyle and parasitism.</title>
        <authorList>
            <person name="Dieterich C."/>
            <person name="Clifton S.W."/>
            <person name="Schuster L.N."/>
            <person name="Chinwalla A."/>
            <person name="Delehaunty K."/>
            <person name="Dinkelacker I."/>
            <person name="Fulton L."/>
            <person name="Fulton R."/>
            <person name="Godfrey J."/>
            <person name="Minx P."/>
            <person name="Mitreva M."/>
            <person name="Roeseler W."/>
            <person name="Tian H."/>
            <person name="Witte H."/>
            <person name="Yang S.P."/>
            <person name="Wilson R.K."/>
            <person name="Sommer R.J."/>
        </authorList>
    </citation>
    <scope>NUCLEOTIDE SEQUENCE [LARGE SCALE GENOMIC DNA]</scope>
    <source>
        <strain evidence="2">PS312</strain>
    </source>
</reference>
<dbReference type="SUPFAM" id="SSF81321">
    <property type="entry name" value="Family A G protein-coupled receptor-like"/>
    <property type="match status" value="2"/>
</dbReference>
<evidence type="ECO:0000313" key="1">
    <source>
        <dbReference type="EnsemblMetazoa" id="PPA01645.1"/>
    </source>
</evidence>
<sequence>MATLVTVLERLEQVNTVTGITFNLLLLYAIRRFSAINLGTYKYLLTCFTTADLFLVIMHVMMHPRAILVGCTHAVVTDTVFEHRSVTASFVAFQSVPFTLLGIHFLYRYWSVRYPHLIELFSNKKFIALLIAITVGSLLSWFLMSYYGTTGTEDNIARRTVVDAYEQKYGKRIENAWIVLDHWRDDQFNLILFMTVLVTNVMMISSLILACLLAILTFHHIKKADKMSAQITILQRKLLIALCAQAFVPSIFVYIPYVLTINIPFFRIPIYFFHDITIPLFTCFPVWDAAIMILLITDYRRGLMGMIRKNKVQEESVFQVTSTSGAENSYSHEDICLELVADGFTNIAAGVSGATTGLLLNVMLLYAIIRYSGIKLGTYKHLLTIFTVSNLFLVVLHEVVHPRAILVGCTHGGTTDTVFDDRRITALNAGFQSVPFALLGIHFLYRYWSVRKPHLIQLFSTPKFVTLLISITAGQLMSWYLMSIYGTTGQEKDDAKRELQEEYERKYGKGIENAWVILDHWRDNRLNPTLVFMVMCLNVMMISALFTAASLAVLTFNHLNLTSKISTKSGRLQRKLLIALCAQASVPSLFVYTPYLLVMNIPFFRIPITIVHDASVPFSTCFPAWDAAVIIILISDYRRGLMRMVGMSMETAKVLKLQQQLQKPSAIATISES</sequence>
<dbReference type="InterPro" id="IPR019423">
    <property type="entry name" value="7TM_GPCR_serpentine_rcpt_Srj"/>
</dbReference>
<evidence type="ECO:0000313" key="2">
    <source>
        <dbReference type="Proteomes" id="UP000005239"/>
    </source>
</evidence>
<keyword evidence="2" id="KW-1185">Reference proteome</keyword>
<dbReference type="PANTHER" id="PTHR45907:SF16">
    <property type="entry name" value="SERPENTINE RECEPTOR, CLASS J"/>
    <property type="match status" value="1"/>
</dbReference>
<dbReference type="Pfam" id="PF10326">
    <property type="entry name" value="7TM_GPCR_Str"/>
    <property type="match status" value="2"/>
</dbReference>
<dbReference type="AlphaFoldDB" id="A0A2A6BS32"/>
<dbReference type="InterPro" id="IPR019428">
    <property type="entry name" value="7TM_GPCR_serpentine_rcpt_Str"/>
</dbReference>
<dbReference type="Proteomes" id="UP000005239">
    <property type="component" value="Unassembled WGS sequence"/>
</dbReference>
<dbReference type="EnsemblMetazoa" id="PPA01645.1">
    <property type="protein sequence ID" value="PPA01645.1"/>
    <property type="gene ID" value="WBGene00091199"/>
</dbReference>
<dbReference type="Gene3D" id="1.20.1070.10">
    <property type="entry name" value="Rhodopsin 7-helix transmembrane proteins"/>
    <property type="match status" value="2"/>
</dbReference>